<dbReference type="Proteomes" id="UP001152797">
    <property type="component" value="Unassembled WGS sequence"/>
</dbReference>
<name>A0A9P1CTL3_9DINO</name>
<evidence type="ECO:0000313" key="3">
    <source>
        <dbReference type="EMBL" id="CAI3997183.1"/>
    </source>
</evidence>
<evidence type="ECO:0000256" key="2">
    <source>
        <dbReference type="SAM" id="SignalP"/>
    </source>
</evidence>
<dbReference type="EMBL" id="CAMXCT030002302">
    <property type="protein sequence ID" value="CAL4784495.1"/>
    <property type="molecule type" value="Genomic_DNA"/>
</dbReference>
<reference evidence="4 5" key="2">
    <citation type="submission" date="2024-05" db="EMBL/GenBank/DDBJ databases">
        <authorList>
            <person name="Chen Y."/>
            <person name="Shah S."/>
            <person name="Dougan E. K."/>
            <person name="Thang M."/>
            <person name="Chan C."/>
        </authorList>
    </citation>
    <scope>NUCLEOTIDE SEQUENCE [LARGE SCALE GENOMIC DNA]</scope>
</reference>
<feature type="signal peptide" evidence="2">
    <location>
        <begin position="1"/>
        <end position="22"/>
    </location>
</feature>
<dbReference type="EMBL" id="CAMXCT020002302">
    <property type="protein sequence ID" value="CAL1150558.1"/>
    <property type="molecule type" value="Genomic_DNA"/>
</dbReference>
<protein>
    <submittedName>
        <fullName evidence="3">Uncharacterized protein</fullName>
    </submittedName>
</protein>
<proteinExistence type="predicted"/>
<comment type="caution">
    <text evidence="3">The sequence shown here is derived from an EMBL/GenBank/DDBJ whole genome shotgun (WGS) entry which is preliminary data.</text>
</comment>
<feature type="compositionally biased region" description="Acidic residues" evidence="1">
    <location>
        <begin position="670"/>
        <end position="682"/>
    </location>
</feature>
<keyword evidence="5" id="KW-1185">Reference proteome</keyword>
<evidence type="ECO:0000256" key="1">
    <source>
        <dbReference type="SAM" id="MobiDB-lite"/>
    </source>
</evidence>
<feature type="region of interest" description="Disordered" evidence="1">
    <location>
        <begin position="631"/>
        <end position="682"/>
    </location>
</feature>
<keyword evidence="2" id="KW-0732">Signal</keyword>
<feature type="compositionally biased region" description="Acidic residues" evidence="1">
    <location>
        <begin position="642"/>
        <end position="655"/>
    </location>
</feature>
<sequence length="682" mass="76265">MEEPCALWVLLLRKFSIGKLSALEVQEVASAAVKSGADNAEMRALQGLGGMGHARGNVHRDLVRKYFSLLLSPEPWEIQCPLAVKQGGHRIEKEASTHMLLPHLWVIEAQENNFLGNLCCKDEEIAAFWKSQMKSPQMTPELKQVIKTSQPSQLPVPYLLHGDAAPFTEVDSIQVLSFRCLLSSKAVTQSQMLISALPKLAMTKETCKRMMEVLAWSWQVLWDGVVPKKDKAGDPIEKHRGKRMRKGVLWSVSGDLEWFASEFGFPYSAANMLCPFCLADQFKEGSPRPFTDFRATAAWRQTTLPPAKLQKKFAGHPLFRGGGGAPHASALSIKLDILHVLDLGVAAYAHGSLLWSIMEELPGASRAVRLANLNQKVVEAYDKVGLEAQKRMKHLSLSDLAETAEEYPCLKHVKGAKIRYFAPAAFELAKECNETKSGKHREALAKQLVKVYKILGSSWEDWDFEAFKKAVDDFMAHYSWLAANALHEGLHLWSLVQKSHVLLHLAEQSKFMHPCLNWTYGSESFMGWTVQIASSCTSGTPAEKLPLKFLQKFRLVFHLRNWKLFGLDSLVTLQNVWPQPFLVLKAGPRNKQSPCAMEGTLPKRRRVSYVKGELTASPELWAAGWRLDPHENSQVLVPPPGLEEDDVQGENDGQGEDERQGESTQAEEGPQCEEESKEPEGN</sequence>
<dbReference type="EMBL" id="CAMXCT010002302">
    <property type="protein sequence ID" value="CAI3997183.1"/>
    <property type="molecule type" value="Genomic_DNA"/>
</dbReference>
<reference evidence="3" key="1">
    <citation type="submission" date="2022-10" db="EMBL/GenBank/DDBJ databases">
        <authorList>
            <person name="Chen Y."/>
            <person name="Dougan E. K."/>
            <person name="Chan C."/>
            <person name="Rhodes N."/>
            <person name="Thang M."/>
        </authorList>
    </citation>
    <scope>NUCLEOTIDE SEQUENCE</scope>
</reference>
<accession>A0A9P1CTL3</accession>
<dbReference type="AlphaFoldDB" id="A0A9P1CTL3"/>
<evidence type="ECO:0000313" key="5">
    <source>
        <dbReference type="Proteomes" id="UP001152797"/>
    </source>
</evidence>
<evidence type="ECO:0000313" key="4">
    <source>
        <dbReference type="EMBL" id="CAL4784495.1"/>
    </source>
</evidence>
<gene>
    <name evidence="3" type="ORF">C1SCF055_LOCUS23593</name>
</gene>
<organism evidence="3">
    <name type="scientific">Cladocopium goreaui</name>
    <dbReference type="NCBI Taxonomy" id="2562237"/>
    <lineage>
        <taxon>Eukaryota</taxon>
        <taxon>Sar</taxon>
        <taxon>Alveolata</taxon>
        <taxon>Dinophyceae</taxon>
        <taxon>Suessiales</taxon>
        <taxon>Symbiodiniaceae</taxon>
        <taxon>Cladocopium</taxon>
    </lineage>
</organism>
<feature type="chain" id="PRO_5043270777" evidence="2">
    <location>
        <begin position="23"/>
        <end position="682"/>
    </location>
</feature>